<proteinExistence type="predicted"/>
<evidence type="ECO:0000256" key="1">
    <source>
        <dbReference type="SAM" id="MobiDB-lite"/>
    </source>
</evidence>
<reference evidence="2" key="2">
    <citation type="submission" date="2025-08" db="UniProtKB">
        <authorList>
            <consortium name="Ensembl"/>
        </authorList>
    </citation>
    <scope>IDENTIFICATION</scope>
</reference>
<evidence type="ECO:0000313" key="3">
    <source>
        <dbReference type="Proteomes" id="UP000008225"/>
    </source>
</evidence>
<dbReference type="Proteomes" id="UP000008225">
    <property type="component" value="Chromosome 5"/>
</dbReference>
<keyword evidence="3" id="KW-1185">Reference proteome</keyword>
<evidence type="ECO:0000313" key="2">
    <source>
        <dbReference type="Ensembl" id="ENSCJAP00000092356.1"/>
    </source>
</evidence>
<dbReference type="Ensembl" id="ENSCJAT00000128675.1">
    <property type="protein sequence ID" value="ENSCJAP00000092356.1"/>
    <property type="gene ID" value="ENSCJAG00000087157.1"/>
</dbReference>
<dbReference type="GeneTree" id="ENSGT01150000286943"/>
<dbReference type="PANTHER" id="PTHR12138">
    <property type="entry name" value="PRIMATE-EXPANDED PROTEIN FAMILY"/>
    <property type="match status" value="1"/>
</dbReference>
<reference evidence="2" key="3">
    <citation type="submission" date="2025-09" db="UniProtKB">
        <authorList>
            <consortium name="Ensembl"/>
        </authorList>
    </citation>
    <scope>IDENTIFICATION</scope>
</reference>
<dbReference type="PRINTS" id="PR02045">
    <property type="entry name" value="F138DOMAIN"/>
</dbReference>
<reference evidence="2 3" key="1">
    <citation type="submission" date="2009-03" db="EMBL/GenBank/DDBJ databases">
        <authorList>
            <person name="Warren W."/>
            <person name="Ye L."/>
            <person name="Minx P."/>
            <person name="Worley K."/>
            <person name="Gibbs R."/>
            <person name="Wilson R.K."/>
        </authorList>
    </citation>
    <scope>NUCLEOTIDE SEQUENCE [LARGE SCALE GENOMIC DNA]</scope>
</reference>
<organism evidence="2 3">
    <name type="scientific">Callithrix jacchus</name>
    <name type="common">White-tufted-ear marmoset</name>
    <name type="synonym">Simia Jacchus</name>
    <dbReference type="NCBI Taxonomy" id="9483"/>
    <lineage>
        <taxon>Eukaryota</taxon>
        <taxon>Metazoa</taxon>
        <taxon>Chordata</taxon>
        <taxon>Craniata</taxon>
        <taxon>Vertebrata</taxon>
        <taxon>Euteleostomi</taxon>
        <taxon>Mammalia</taxon>
        <taxon>Eutheria</taxon>
        <taxon>Euarchontoglires</taxon>
        <taxon>Primates</taxon>
        <taxon>Haplorrhini</taxon>
        <taxon>Platyrrhini</taxon>
        <taxon>Cebidae</taxon>
        <taxon>Callitrichinae</taxon>
        <taxon>Callithrix</taxon>
        <taxon>Callithrix</taxon>
    </lineage>
</organism>
<sequence>MDAGQASPTRSPEGDPEERPRCPWGVRLWSWRPEVTRSPGSPGLRLSPQILSAHPDEGERDLGPSACGARRRTMRGSRALGYTLCWRNCKVEGLGNAQRCAIEGEMLEYSGAILAHCNLHLLSSSDSPASASQVVGITGTHHHTQLISVFLVEMGVSPCWPGWSRTLGLKQSAHLGLPKCWDYRCEPPHLAITF</sequence>
<feature type="region of interest" description="Disordered" evidence="1">
    <location>
        <begin position="1"/>
        <end position="23"/>
    </location>
</feature>
<dbReference type="AlphaFoldDB" id="A0A8I3WX12"/>
<feature type="region of interest" description="Disordered" evidence="1">
    <location>
        <begin position="36"/>
        <end position="65"/>
    </location>
</feature>
<feature type="compositionally biased region" description="Polar residues" evidence="1">
    <location>
        <begin position="1"/>
        <end position="10"/>
    </location>
</feature>
<accession>A0A8I3WX12</accession>
<name>A0A8I3WX12_CALJA</name>
<dbReference type="PANTHER" id="PTHR12138:SF162">
    <property type="entry name" value="CHROMOSOME UNDETERMINED SCAFFOLD_275, WHOLE GENOME SHOTGUN SEQUENCE"/>
    <property type="match status" value="1"/>
</dbReference>
<protein>
    <submittedName>
        <fullName evidence="2">Uncharacterized protein</fullName>
    </submittedName>
</protein>